<dbReference type="Proteomes" id="UP001589896">
    <property type="component" value="Unassembled WGS sequence"/>
</dbReference>
<accession>A0ABV6RYW2</accession>
<dbReference type="Gene3D" id="1.10.10.10">
    <property type="entry name" value="Winged helix-like DNA-binding domain superfamily/Winged helix DNA-binding domain"/>
    <property type="match status" value="1"/>
</dbReference>
<proteinExistence type="inferred from homology"/>
<dbReference type="PANTHER" id="PTHR43133">
    <property type="entry name" value="RNA POLYMERASE ECF-TYPE SIGMA FACTO"/>
    <property type="match status" value="1"/>
</dbReference>
<dbReference type="InterPro" id="IPR039425">
    <property type="entry name" value="RNA_pol_sigma-70-like"/>
</dbReference>
<name>A0ABV6RYW2_9GAMM</name>
<evidence type="ECO:0000256" key="1">
    <source>
        <dbReference type="ARBA" id="ARBA00010641"/>
    </source>
</evidence>
<dbReference type="SUPFAM" id="SSF88946">
    <property type="entry name" value="Sigma2 domain of RNA polymerase sigma factors"/>
    <property type="match status" value="1"/>
</dbReference>
<comment type="caution">
    <text evidence="8">The sequence shown here is derived from an EMBL/GenBank/DDBJ whole genome shotgun (WGS) entry which is preliminary data.</text>
</comment>
<dbReference type="Pfam" id="PF04545">
    <property type="entry name" value="Sigma70_r4"/>
    <property type="match status" value="1"/>
</dbReference>
<feature type="domain" description="RNA polymerase sigma-70 region 4" evidence="7">
    <location>
        <begin position="128"/>
        <end position="175"/>
    </location>
</feature>
<evidence type="ECO:0000256" key="5">
    <source>
        <dbReference type="ARBA" id="ARBA00023163"/>
    </source>
</evidence>
<dbReference type="RefSeq" id="WP_386675928.1">
    <property type="nucleotide sequence ID" value="NZ_JBHLTG010000011.1"/>
</dbReference>
<dbReference type="EMBL" id="JBHLTG010000011">
    <property type="protein sequence ID" value="MFC0682169.1"/>
    <property type="molecule type" value="Genomic_DNA"/>
</dbReference>
<dbReference type="Pfam" id="PF04542">
    <property type="entry name" value="Sigma70_r2"/>
    <property type="match status" value="1"/>
</dbReference>
<sequence>MADSTDDDTADAALAAAFSGGDERALAAAYDRWSSLVYTLAVRSLGDSTDAEDVTQKTFVAAWTGRAGFDPGRARLAGWIIGIAKHKIADTHAARARARNLEQLAASIAPDEHAETDLTDRILLADELARLEPEAQRIMRLAFYDDLTHAQIAERLGVPLGTVKSHIRRSLLRMRDRLEVTYAAR</sequence>
<keyword evidence="4" id="KW-0238">DNA-binding</keyword>
<feature type="domain" description="RNA polymerase sigma-70 region 2" evidence="6">
    <location>
        <begin position="30"/>
        <end position="97"/>
    </location>
</feature>
<dbReference type="InterPro" id="IPR036388">
    <property type="entry name" value="WH-like_DNA-bd_sf"/>
</dbReference>
<dbReference type="SUPFAM" id="SSF88659">
    <property type="entry name" value="Sigma3 and sigma4 domains of RNA polymerase sigma factors"/>
    <property type="match status" value="1"/>
</dbReference>
<protein>
    <submittedName>
        <fullName evidence="8">RNA polymerase sigma factor</fullName>
    </submittedName>
</protein>
<evidence type="ECO:0000313" key="8">
    <source>
        <dbReference type="EMBL" id="MFC0682169.1"/>
    </source>
</evidence>
<evidence type="ECO:0000259" key="7">
    <source>
        <dbReference type="Pfam" id="PF04545"/>
    </source>
</evidence>
<organism evidence="8 9">
    <name type="scientific">Lysobacter korlensis</name>
    <dbReference type="NCBI Taxonomy" id="553636"/>
    <lineage>
        <taxon>Bacteria</taxon>
        <taxon>Pseudomonadati</taxon>
        <taxon>Pseudomonadota</taxon>
        <taxon>Gammaproteobacteria</taxon>
        <taxon>Lysobacterales</taxon>
        <taxon>Lysobacteraceae</taxon>
        <taxon>Lysobacter</taxon>
    </lineage>
</organism>
<dbReference type="NCBIfam" id="TIGR02937">
    <property type="entry name" value="sigma70-ECF"/>
    <property type="match status" value="1"/>
</dbReference>
<evidence type="ECO:0000256" key="2">
    <source>
        <dbReference type="ARBA" id="ARBA00023015"/>
    </source>
</evidence>
<dbReference type="InterPro" id="IPR007627">
    <property type="entry name" value="RNA_pol_sigma70_r2"/>
</dbReference>
<evidence type="ECO:0000259" key="6">
    <source>
        <dbReference type="Pfam" id="PF04542"/>
    </source>
</evidence>
<dbReference type="Gene3D" id="1.10.1740.10">
    <property type="match status" value="1"/>
</dbReference>
<evidence type="ECO:0000313" key="9">
    <source>
        <dbReference type="Proteomes" id="UP001589896"/>
    </source>
</evidence>
<evidence type="ECO:0000256" key="4">
    <source>
        <dbReference type="ARBA" id="ARBA00023125"/>
    </source>
</evidence>
<comment type="similarity">
    <text evidence="1">Belongs to the sigma-70 factor family. ECF subfamily.</text>
</comment>
<dbReference type="InterPro" id="IPR013324">
    <property type="entry name" value="RNA_pol_sigma_r3/r4-like"/>
</dbReference>
<dbReference type="CDD" id="cd06171">
    <property type="entry name" value="Sigma70_r4"/>
    <property type="match status" value="1"/>
</dbReference>
<keyword evidence="5" id="KW-0804">Transcription</keyword>
<keyword evidence="3" id="KW-0731">Sigma factor</keyword>
<dbReference type="PANTHER" id="PTHR43133:SF62">
    <property type="entry name" value="RNA POLYMERASE SIGMA FACTOR SIGZ"/>
    <property type="match status" value="1"/>
</dbReference>
<keyword evidence="9" id="KW-1185">Reference proteome</keyword>
<gene>
    <name evidence="8" type="ORF">ACFFGH_30430</name>
</gene>
<dbReference type="InterPro" id="IPR014284">
    <property type="entry name" value="RNA_pol_sigma-70_dom"/>
</dbReference>
<dbReference type="InterPro" id="IPR013325">
    <property type="entry name" value="RNA_pol_sigma_r2"/>
</dbReference>
<dbReference type="InterPro" id="IPR007630">
    <property type="entry name" value="RNA_pol_sigma70_r4"/>
</dbReference>
<evidence type="ECO:0000256" key="3">
    <source>
        <dbReference type="ARBA" id="ARBA00023082"/>
    </source>
</evidence>
<reference evidence="8 9" key="1">
    <citation type="submission" date="2024-09" db="EMBL/GenBank/DDBJ databases">
        <authorList>
            <person name="Sun Q."/>
            <person name="Mori K."/>
        </authorList>
    </citation>
    <scope>NUCLEOTIDE SEQUENCE [LARGE SCALE GENOMIC DNA]</scope>
    <source>
        <strain evidence="8 9">KCTC 23076</strain>
    </source>
</reference>
<keyword evidence="2" id="KW-0805">Transcription regulation</keyword>